<organism evidence="2 3">
    <name type="scientific">Quercus suber</name>
    <name type="common">Cork oak</name>
    <dbReference type="NCBI Taxonomy" id="58331"/>
    <lineage>
        <taxon>Eukaryota</taxon>
        <taxon>Viridiplantae</taxon>
        <taxon>Streptophyta</taxon>
        <taxon>Embryophyta</taxon>
        <taxon>Tracheophyta</taxon>
        <taxon>Spermatophyta</taxon>
        <taxon>Magnoliopsida</taxon>
        <taxon>eudicotyledons</taxon>
        <taxon>Gunneridae</taxon>
        <taxon>Pentapetalae</taxon>
        <taxon>rosids</taxon>
        <taxon>fabids</taxon>
        <taxon>Fagales</taxon>
        <taxon>Fagaceae</taxon>
        <taxon>Quercus</taxon>
    </lineage>
</organism>
<keyword evidence="1" id="KW-1133">Transmembrane helix</keyword>
<gene>
    <name evidence="2" type="ORF">CFP56_016473</name>
</gene>
<keyword evidence="3" id="KW-1185">Reference proteome</keyword>
<sequence length="170" mass="19460">MNTRYFFPPESLCNSGSAVSFSNPPLEKVVWLLALDIGLLVLLLLILLVRMAVRISRARWFSFLRRVFHYQNGSRSDLGNNPFNSSTWMLLEFIALIIQISITSFTLAVSKTEKPVWPMRIWIVGYDIGCVLSLLLLYGRYRHLHLSQGDGFSLSDMEQQRGRKNPGSHI</sequence>
<feature type="transmembrane region" description="Helical" evidence="1">
    <location>
        <begin position="121"/>
        <end position="138"/>
    </location>
</feature>
<comment type="caution">
    <text evidence="2">The sequence shown here is derived from an EMBL/GenBank/DDBJ whole genome shotgun (WGS) entry which is preliminary data.</text>
</comment>
<accession>A0AAW0M205</accession>
<dbReference type="Proteomes" id="UP000237347">
    <property type="component" value="Unassembled WGS sequence"/>
</dbReference>
<keyword evidence="1" id="KW-0472">Membrane</keyword>
<evidence type="ECO:0000313" key="3">
    <source>
        <dbReference type="Proteomes" id="UP000237347"/>
    </source>
</evidence>
<feature type="transmembrane region" description="Helical" evidence="1">
    <location>
        <begin position="88"/>
        <end position="109"/>
    </location>
</feature>
<keyword evidence="1" id="KW-0812">Transmembrane</keyword>
<feature type="transmembrane region" description="Helical" evidence="1">
    <location>
        <begin position="29"/>
        <end position="49"/>
    </location>
</feature>
<dbReference type="PANTHER" id="PTHR46225">
    <property type="entry name" value="C3H4 TYPE ZINC FINGER PROTEIN"/>
    <property type="match status" value="1"/>
</dbReference>
<name>A0AAW0M205_QUESU</name>
<dbReference type="EMBL" id="PKMF04000025">
    <property type="protein sequence ID" value="KAK7857634.1"/>
    <property type="molecule type" value="Genomic_DNA"/>
</dbReference>
<evidence type="ECO:0000256" key="1">
    <source>
        <dbReference type="SAM" id="Phobius"/>
    </source>
</evidence>
<proteinExistence type="predicted"/>
<dbReference type="PANTHER" id="PTHR46225:SF1">
    <property type="entry name" value="RING_U-BOX SUPERFAMILY PROTEIN"/>
    <property type="match status" value="1"/>
</dbReference>
<dbReference type="AlphaFoldDB" id="A0AAW0M205"/>
<reference evidence="2 3" key="1">
    <citation type="journal article" date="2018" name="Sci. Data">
        <title>The draft genome sequence of cork oak.</title>
        <authorList>
            <person name="Ramos A.M."/>
            <person name="Usie A."/>
            <person name="Barbosa P."/>
            <person name="Barros P.M."/>
            <person name="Capote T."/>
            <person name="Chaves I."/>
            <person name="Simoes F."/>
            <person name="Abreu I."/>
            <person name="Carrasquinho I."/>
            <person name="Faro C."/>
            <person name="Guimaraes J.B."/>
            <person name="Mendonca D."/>
            <person name="Nobrega F."/>
            <person name="Rodrigues L."/>
            <person name="Saibo N.J.M."/>
            <person name="Varela M.C."/>
            <person name="Egas C."/>
            <person name="Matos J."/>
            <person name="Miguel C.M."/>
            <person name="Oliveira M.M."/>
            <person name="Ricardo C.P."/>
            <person name="Goncalves S."/>
        </authorList>
    </citation>
    <scope>NUCLEOTIDE SEQUENCE [LARGE SCALE GENOMIC DNA]</scope>
    <source>
        <strain evidence="3">cv. HL8</strain>
    </source>
</reference>
<protein>
    <submittedName>
        <fullName evidence="2">Uncharacterized protein</fullName>
    </submittedName>
</protein>
<evidence type="ECO:0000313" key="2">
    <source>
        <dbReference type="EMBL" id="KAK7857634.1"/>
    </source>
</evidence>